<dbReference type="AlphaFoldDB" id="A0A8S9XCE4"/>
<evidence type="ECO:0000313" key="2">
    <source>
        <dbReference type="Proteomes" id="UP000466442"/>
    </source>
</evidence>
<name>A0A8S9XCE4_APOLU</name>
<evidence type="ECO:0000313" key="1">
    <source>
        <dbReference type="EMBL" id="KAF6206643.1"/>
    </source>
</evidence>
<protein>
    <submittedName>
        <fullName evidence="1">Uncharacterized protein</fullName>
    </submittedName>
</protein>
<organism evidence="1 2">
    <name type="scientific">Apolygus lucorum</name>
    <name type="common">Small green plant bug</name>
    <name type="synonym">Lygocoris lucorum</name>
    <dbReference type="NCBI Taxonomy" id="248454"/>
    <lineage>
        <taxon>Eukaryota</taxon>
        <taxon>Metazoa</taxon>
        <taxon>Ecdysozoa</taxon>
        <taxon>Arthropoda</taxon>
        <taxon>Hexapoda</taxon>
        <taxon>Insecta</taxon>
        <taxon>Pterygota</taxon>
        <taxon>Neoptera</taxon>
        <taxon>Paraneoptera</taxon>
        <taxon>Hemiptera</taxon>
        <taxon>Heteroptera</taxon>
        <taxon>Panheteroptera</taxon>
        <taxon>Cimicomorpha</taxon>
        <taxon>Miridae</taxon>
        <taxon>Mirini</taxon>
        <taxon>Apolygus</taxon>
    </lineage>
</organism>
<keyword evidence="2" id="KW-1185">Reference proteome</keyword>
<dbReference type="Proteomes" id="UP000466442">
    <property type="component" value="Unassembled WGS sequence"/>
</dbReference>
<reference evidence="1" key="1">
    <citation type="journal article" date="2021" name="Mol. Ecol. Resour.">
        <title>Apolygus lucorum genome provides insights into omnivorousness and mesophyll feeding.</title>
        <authorList>
            <person name="Liu Y."/>
            <person name="Liu H."/>
            <person name="Wang H."/>
            <person name="Huang T."/>
            <person name="Liu B."/>
            <person name="Yang B."/>
            <person name="Yin L."/>
            <person name="Li B."/>
            <person name="Zhang Y."/>
            <person name="Zhang S."/>
            <person name="Jiang F."/>
            <person name="Zhang X."/>
            <person name="Ren Y."/>
            <person name="Wang B."/>
            <person name="Wang S."/>
            <person name="Lu Y."/>
            <person name="Wu K."/>
            <person name="Fan W."/>
            <person name="Wang G."/>
        </authorList>
    </citation>
    <scope>NUCLEOTIDE SEQUENCE</scope>
    <source>
        <strain evidence="1">12Hb</strain>
    </source>
</reference>
<proteinExistence type="predicted"/>
<gene>
    <name evidence="1" type="ORF">GE061_017879</name>
</gene>
<comment type="caution">
    <text evidence="1">The sequence shown here is derived from an EMBL/GenBank/DDBJ whole genome shotgun (WGS) entry which is preliminary data.</text>
</comment>
<dbReference type="EMBL" id="WIXP02000008">
    <property type="protein sequence ID" value="KAF6206643.1"/>
    <property type="molecule type" value="Genomic_DNA"/>
</dbReference>
<accession>A0A8S9XCE4</accession>
<sequence length="304" mass="33050">MVEQFQRFPVNAPIVYGEPQSEFSNHSNANVPFLIPVLVIPTQGVHIGSIVGDRAILTPCSSTIYSSDDMLVLVKAEQIIAVLRSISGDKVVPELRGISEIRRHPTCFQPFKGGSWKNDVAILLFSTIYSAIGKIAGKSSTTPCYAITMKFQNNELPRTNVLLPVRIEKSTGCLRTCGYMIEQCTQELGGYSVHLKNLKDMDKIKKDSAKGAAIVCEGEIFGVLEPDFACGGDSIGQLPKPEAMLYMYVNFGNPNLKPKVIIGPNSSERNGCNIAVYSIVLSWVIALSIESLAPMISCSMSVIA</sequence>